<evidence type="ECO:0000313" key="7">
    <source>
        <dbReference type="Proteomes" id="UP000179807"/>
    </source>
</evidence>
<sequence length="981" mass="111400">MNCKIYKLEEILKMKSLKELLSTIAPVNLSIEAKPLSSYTNMVVQKIDIFISQLSVNALHKEKFAQTAKYLQVIKKYILENQSMPISISFAKHIANFSAELAKLNDLSSQCTEYYSNRTINETSLIEIWENFLLFWLSSLKFIRFFDQAQFFDPLPLCVANQSDLKIIRDNYHPRQQQRVQELQNMLANNPSDLNLCLIKLVGFSTKTPFSLCFKVSMQNRFFQLEIFNPEVQANLFFRKYISILSQMVHPNISPFYGSTNTLPYSVLSPHCENGTLASKLHKQVDGLSPTQLSIIMLDVARALEYLHSKKVVHRFLKPENIFLNESNNAIVGGLWNSCHEPTIEKQIPFSPYCAPELLLDPEFYNEKSDVYSFTILVWEMYMNMVPFAEKTTYAAKNDIIYQDLRPKLPSDTSIVNFFICGWLRNPNNRPTMSEVVRAIENQEILIPETDVEQFSTYVESTRRSHTAALKGILLLKIDQLKQLETKEVLDESSIELLTNVVYDSQDEQLRTYAQQLLVKNLDRNTNFSLKSLVLYCQLSLLVKEIQPRVLSMCKAIPNRDELIKSLLASIDTAQAVEFMIVFGLQNENDCNLLLDTAANQTPAIAEKAARASIAALPNSTAIFDHAKKNPKYHAIALEHIKSLDNESLNRLNKKIVMFADGATPQVIEELNSLVLRLDVSNTDFDPNCLLFKVLATSGYINTISKFAANNIYCKRFVQILMPNLIKEKPEIALTIALNAKKFPNLNQDLRPYNIPKLITDCVAAQHYEIAYQAAAKIKFGKDELTKNFDQANELVRMLNETKNDEVIASCILLTLIPYALYADWAEKVTVPETTSQMMQSDTTIVASRALAFAAAMTQSPIMARIMATPLNLAAASRFFDSGNIPFIYIAVRFFAAIAPYMKVGDQVEEAVTKEIELANEYSDNVRLVIIIIQSFLLIPKTEWGTLMTKLPIQDFITKMESRFSANPDVMGPLGALRNHQ</sequence>
<gene>
    <name evidence="6" type="ORF">TRFO_09657</name>
</gene>
<organism evidence="6 7">
    <name type="scientific">Tritrichomonas foetus</name>
    <dbReference type="NCBI Taxonomy" id="1144522"/>
    <lineage>
        <taxon>Eukaryota</taxon>
        <taxon>Metamonada</taxon>
        <taxon>Parabasalia</taxon>
        <taxon>Tritrichomonadida</taxon>
        <taxon>Tritrichomonadidae</taxon>
        <taxon>Tritrichomonas</taxon>
    </lineage>
</organism>
<dbReference type="InterPro" id="IPR011009">
    <property type="entry name" value="Kinase-like_dom_sf"/>
</dbReference>
<comment type="caution">
    <text evidence="6">The sequence shown here is derived from an EMBL/GenBank/DDBJ whole genome shotgun (WGS) entry which is preliminary data.</text>
</comment>
<dbReference type="PROSITE" id="PS50011">
    <property type="entry name" value="PROTEIN_KINASE_DOM"/>
    <property type="match status" value="1"/>
</dbReference>
<dbReference type="PANTHER" id="PTHR44329">
    <property type="entry name" value="SERINE/THREONINE-PROTEIN KINASE TNNI3K-RELATED"/>
    <property type="match status" value="1"/>
</dbReference>
<keyword evidence="4" id="KW-0067">ATP-binding</keyword>
<evidence type="ECO:0000313" key="6">
    <source>
        <dbReference type="EMBL" id="OHS97094.1"/>
    </source>
</evidence>
<dbReference type="SUPFAM" id="SSF56112">
    <property type="entry name" value="Protein kinase-like (PK-like)"/>
    <property type="match status" value="1"/>
</dbReference>
<dbReference type="GeneID" id="94829682"/>
<evidence type="ECO:0000256" key="4">
    <source>
        <dbReference type="ARBA" id="ARBA00022840"/>
    </source>
</evidence>
<dbReference type="GO" id="GO:0004674">
    <property type="term" value="F:protein serine/threonine kinase activity"/>
    <property type="evidence" value="ECO:0007669"/>
    <property type="project" value="TreeGrafter"/>
</dbReference>
<dbReference type="InterPro" id="IPR000719">
    <property type="entry name" value="Prot_kinase_dom"/>
</dbReference>
<dbReference type="RefSeq" id="XP_068350231.1">
    <property type="nucleotide sequence ID" value="XM_068494978.1"/>
</dbReference>
<keyword evidence="3" id="KW-0418">Kinase</keyword>
<reference evidence="6" key="1">
    <citation type="submission" date="2016-10" db="EMBL/GenBank/DDBJ databases">
        <authorList>
            <person name="Benchimol M."/>
            <person name="Almeida L.G."/>
            <person name="Vasconcelos A.T."/>
            <person name="Perreira-Neves A."/>
            <person name="Rosa I.A."/>
            <person name="Tasca T."/>
            <person name="Bogo M.R."/>
            <person name="de Souza W."/>
        </authorList>
    </citation>
    <scope>NUCLEOTIDE SEQUENCE [LARGE SCALE GENOMIC DNA]</scope>
    <source>
        <strain evidence="6">K</strain>
    </source>
</reference>
<keyword evidence="2" id="KW-0547">Nucleotide-binding</keyword>
<evidence type="ECO:0000256" key="3">
    <source>
        <dbReference type="ARBA" id="ARBA00022777"/>
    </source>
</evidence>
<proteinExistence type="predicted"/>
<protein>
    <recommendedName>
        <fullName evidence="5">Protein kinase domain-containing protein</fullName>
    </recommendedName>
</protein>
<dbReference type="Pfam" id="PF07714">
    <property type="entry name" value="PK_Tyr_Ser-Thr"/>
    <property type="match status" value="1"/>
</dbReference>
<dbReference type="Proteomes" id="UP000179807">
    <property type="component" value="Unassembled WGS sequence"/>
</dbReference>
<feature type="domain" description="Protein kinase" evidence="5">
    <location>
        <begin position="196"/>
        <end position="446"/>
    </location>
</feature>
<dbReference type="GO" id="GO:0005524">
    <property type="term" value="F:ATP binding"/>
    <property type="evidence" value="ECO:0007669"/>
    <property type="project" value="UniProtKB-KW"/>
</dbReference>
<dbReference type="VEuPathDB" id="TrichDB:TRFO_09657"/>
<evidence type="ECO:0000256" key="1">
    <source>
        <dbReference type="ARBA" id="ARBA00022679"/>
    </source>
</evidence>
<name>A0A1J4JD26_9EUKA</name>
<dbReference type="Gene3D" id="1.10.510.10">
    <property type="entry name" value="Transferase(Phosphotransferase) domain 1"/>
    <property type="match status" value="1"/>
</dbReference>
<dbReference type="EMBL" id="MLAK01001137">
    <property type="protein sequence ID" value="OHS97094.1"/>
    <property type="molecule type" value="Genomic_DNA"/>
</dbReference>
<dbReference type="PANTHER" id="PTHR44329:SF288">
    <property type="entry name" value="MITOGEN-ACTIVATED PROTEIN KINASE KINASE KINASE 20"/>
    <property type="match status" value="1"/>
</dbReference>
<dbReference type="InterPro" id="IPR001245">
    <property type="entry name" value="Ser-Thr/Tyr_kinase_cat_dom"/>
</dbReference>
<evidence type="ECO:0000256" key="2">
    <source>
        <dbReference type="ARBA" id="ARBA00022741"/>
    </source>
</evidence>
<dbReference type="InterPro" id="IPR051681">
    <property type="entry name" value="Ser/Thr_Kinases-Pseudokinases"/>
</dbReference>
<accession>A0A1J4JD26</accession>
<evidence type="ECO:0000259" key="5">
    <source>
        <dbReference type="PROSITE" id="PS50011"/>
    </source>
</evidence>
<keyword evidence="7" id="KW-1185">Reference proteome</keyword>
<dbReference type="AlphaFoldDB" id="A0A1J4JD26"/>
<keyword evidence="1" id="KW-0808">Transferase</keyword>
<dbReference type="OrthoDB" id="10613061at2759"/>